<feature type="coiled-coil region" evidence="1">
    <location>
        <begin position="479"/>
        <end position="557"/>
    </location>
</feature>
<accession>A0A4Q9KV91</accession>
<evidence type="ECO:0000256" key="1">
    <source>
        <dbReference type="SAM" id="Coils"/>
    </source>
</evidence>
<evidence type="ECO:0000313" key="2">
    <source>
        <dbReference type="EMBL" id="TBT98807.1"/>
    </source>
</evidence>
<gene>
    <name evidence="2" type="ORF">CWI37_1586p0020</name>
</gene>
<reference evidence="2 3" key="1">
    <citation type="submission" date="2017-12" db="EMBL/GenBank/DDBJ databases">
        <authorList>
            <person name="Pombert J.-F."/>
            <person name="Haag K.L."/>
            <person name="Ebert D."/>
        </authorList>
    </citation>
    <scope>NUCLEOTIDE SEQUENCE [LARGE SCALE GENOMIC DNA]</scope>
    <source>
        <strain evidence="2">FI-OER-3-3</strain>
    </source>
</reference>
<proteinExistence type="predicted"/>
<organism evidence="2 3">
    <name type="scientific">Hamiltosporidium tvaerminnensis</name>
    <dbReference type="NCBI Taxonomy" id="1176355"/>
    <lineage>
        <taxon>Eukaryota</taxon>
        <taxon>Fungi</taxon>
        <taxon>Fungi incertae sedis</taxon>
        <taxon>Microsporidia</taxon>
        <taxon>Dubosqiidae</taxon>
        <taxon>Hamiltosporidium</taxon>
    </lineage>
</organism>
<keyword evidence="1" id="KW-0175">Coiled coil</keyword>
<feature type="coiled-coil region" evidence="1">
    <location>
        <begin position="17"/>
        <end position="113"/>
    </location>
</feature>
<dbReference type="EMBL" id="PITJ01001586">
    <property type="protein sequence ID" value="TBT98807.1"/>
    <property type="molecule type" value="Genomic_DNA"/>
</dbReference>
<sequence length="705" mass="85068">MENSFSLHLNPISVTTLKKYEEQLEALKAENFSLKHQLSQYFSDSSATKILQDAQLSLKILEGEKEDLKKQLENLKAQNLQETENFNNLNSSNEKLRKDNLELSEYIVELRRQLSGNDLSKNDLQNKFIQEIEKCKNENFCLKENYDIKVKELNNYFCNQQKKYQEEIVSLKNKYEERVGEFNNQMSSMQQVNQKLNNELNGLFSEKKFLGEQKNEIEKKFEIIKNENEKLRINLNENQNKFQNLQENIEKNKERNLFFEQENESLKRLNKNLSEDLKILQNEFDNYKRNTEESYKKMNEEYKILQNEFDNYKRNTGESYKKMNEEYKILQNQYEFILNNKNSGEIKANKMYLENQNLKLESKKLLEKNIELEKQTERFKKGYEELENTHEILKIENIKLSSALETLNNDLEKTKNYYNELENKFNQNKNLNEDFYLKYKNFFNSVVFILNEIENWVKNVEIKIDGFKKEKISNLNKFNSKLNTAYKDCERRIQEMRNSFEQRNKENEIKNDKNIKEMKERSNEEIKKIKEEFNLFNLTLQEQIRILENNLKLDEENIKFLKKFECREKDLKTIVNVFRKSYTELCSKIGILEKELGEVTYFQENTRNLNHKKILEMAEMFSKEIAEGKEQIIKCNDYLKKKNKEIKEIKLELRNCNSKIEKIELKSQKYKIEKEKALNSYNSIFQKLKDKENFIKKLEMKLYSH</sequence>
<feature type="coiled-coil region" evidence="1">
    <location>
        <begin position="172"/>
        <end position="434"/>
    </location>
</feature>
<evidence type="ECO:0000313" key="3">
    <source>
        <dbReference type="Proteomes" id="UP000292362"/>
    </source>
</evidence>
<name>A0A4Q9KV91_9MICR</name>
<dbReference type="VEuPathDB" id="MicrosporidiaDB:CWI37_1586p0020"/>
<dbReference type="AlphaFoldDB" id="A0A4Q9KV91"/>
<protein>
    <submittedName>
        <fullName evidence="2">Uncharacterized protein</fullName>
    </submittedName>
</protein>
<comment type="caution">
    <text evidence="2">The sequence shown here is derived from an EMBL/GenBank/DDBJ whole genome shotgun (WGS) entry which is preliminary data.</text>
</comment>
<dbReference type="Proteomes" id="UP000292362">
    <property type="component" value="Unassembled WGS sequence"/>
</dbReference>
<feature type="coiled-coil region" evidence="1">
    <location>
        <begin position="639"/>
        <end position="680"/>
    </location>
</feature>